<keyword evidence="3" id="KW-1185">Reference proteome</keyword>
<organism evidence="3 4">
    <name type="scientific">Heligmosomoides polygyrus</name>
    <name type="common">Parasitic roundworm</name>
    <dbReference type="NCBI Taxonomy" id="6339"/>
    <lineage>
        <taxon>Eukaryota</taxon>
        <taxon>Metazoa</taxon>
        <taxon>Ecdysozoa</taxon>
        <taxon>Nematoda</taxon>
        <taxon>Chromadorea</taxon>
        <taxon>Rhabditida</taxon>
        <taxon>Rhabditina</taxon>
        <taxon>Rhabditomorpha</taxon>
        <taxon>Strongyloidea</taxon>
        <taxon>Heligmosomidae</taxon>
        <taxon>Heligmosomoides</taxon>
    </lineage>
</organism>
<dbReference type="PANTHER" id="PTHR21301:SF10">
    <property type="entry name" value="REVERSE TRANSCRIPTASE DOMAIN-CONTAINING PROTEIN"/>
    <property type="match status" value="1"/>
</dbReference>
<protein>
    <submittedName>
        <fullName evidence="4">Reverse transcriptase domain-containing protein</fullName>
    </submittedName>
</protein>
<dbReference type="PROSITE" id="PS50878">
    <property type="entry name" value="RT_POL"/>
    <property type="match status" value="1"/>
</dbReference>
<dbReference type="CDD" id="cd00304">
    <property type="entry name" value="RT_like"/>
    <property type="match status" value="1"/>
</dbReference>
<feature type="domain" description="Reverse transcriptase" evidence="1">
    <location>
        <begin position="1"/>
        <end position="283"/>
    </location>
</feature>
<name>A0A183GX92_HELPZ</name>
<dbReference type="EMBL" id="UZAH01042960">
    <property type="protein sequence ID" value="VDP62610.1"/>
    <property type="molecule type" value="Genomic_DNA"/>
</dbReference>
<evidence type="ECO:0000313" key="3">
    <source>
        <dbReference type="Proteomes" id="UP000050761"/>
    </source>
</evidence>
<reference evidence="4" key="2">
    <citation type="submission" date="2019-09" db="UniProtKB">
        <authorList>
            <consortium name="WormBaseParasite"/>
        </authorList>
    </citation>
    <scope>IDENTIFICATION</scope>
</reference>
<accession>A0A3P8FA41</accession>
<dbReference type="InterPro" id="IPR043502">
    <property type="entry name" value="DNA/RNA_pol_sf"/>
</dbReference>
<evidence type="ECO:0000313" key="2">
    <source>
        <dbReference type="EMBL" id="VDP62610.1"/>
    </source>
</evidence>
<dbReference type="WBParaSite" id="HPBE_0002731201-mRNA-1">
    <property type="protein sequence ID" value="HPBE_0002731201-mRNA-1"/>
    <property type="gene ID" value="HPBE_0002731201"/>
</dbReference>
<dbReference type="SUPFAM" id="SSF56672">
    <property type="entry name" value="DNA/RNA polymerases"/>
    <property type="match status" value="1"/>
</dbReference>
<evidence type="ECO:0000259" key="1">
    <source>
        <dbReference type="PROSITE" id="PS50878"/>
    </source>
</evidence>
<dbReference type="Pfam" id="PF00078">
    <property type="entry name" value="RVT_1"/>
    <property type="match status" value="1"/>
</dbReference>
<reference evidence="2 3" key="1">
    <citation type="submission" date="2018-11" db="EMBL/GenBank/DDBJ databases">
        <authorList>
            <consortium name="Pathogen Informatics"/>
        </authorList>
    </citation>
    <scope>NUCLEOTIDE SEQUENCE [LARGE SCALE GENOMIC DNA]</scope>
</reference>
<accession>A0A183GX92</accession>
<dbReference type="Proteomes" id="UP000050761">
    <property type="component" value="Unassembled WGS sequence"/>
</dbReference>
<dbReference type="OrthoDB" id="7553051at2759"/>
<dbReference type="InterPro" id="IPR000477">
    <property type="entry name" value="RT_dom"/>
</dbReference>
<evidence type="ECO:0000313" key="4">
    <source>
        <dbReference type="WBParaSite" id="HPBE_0002731201-mRNA-1"/>
    </source>
</evidence>
<sequence>MESFDVTALYTNVPKDSALQAVWEILTEFQTGINLYGLTIVQLMTLINECLTCNVFKWFVPAHLPNTHIFLEKLRRITVDEEVVMESFDVTALYTNVPKDSALQAVWEILTEFQTGINLYGLTIVQLMTLINECLTCNVFKWSGDFYKQIRGLAMGQRLAPVLAVAFMSKVEAPVLERGPIFYSRYIDDCFVVCSTQVEMDACFELLNKQSEYIRLTRETPSNDWLPFLNVQVAVTILARESDVSARKTLEALWIASRNPKINRKDECVAVTQELAPFVGLSNFSRLVMEALSLRQKVVLARQALHFLRRCQRNDVIPTFITSKKLHETCGLPKDDKKLRGIENDILKMTIKSKQNHLYSLLLKCVSKEQSCERFLPDRLWRRIV</sequence>
<proteinExistence type="predicted"/>
<gene>
    <name evidence="2" type="ORF">HPBE_LOCUS27311</name>
</gene>
<dbReference type="PANTHER" id="PTHR21301">
    <property type="entry name" value="REVERSE TRANSCRIPTASE"/>
    <property type="match status" value="1"/>
</dbReference>
<dbReference type="AlphaFoldDB" id="A0A183GX92"/>